<protein>
    <submittedName>
        <fullName evidence="1">Uncharacterized protein</fullName>
    </submittedName>
</protein>
<dbReference type="AlphaFoldDB" id="A0A4Y2QNJ9"/>
<accession>A0A4Y2QNJ9</accession>
<dbReference type="Proteomes" id="UP000499080">
    <property type="component" value="Unassembled WGS sequence"/>
</dbReference>
<evidence type="ECO:0000313" key="2">
    <source>
        <dbReference type="Proteomes" id="UP000499080"/>
    </source>
</evidence>
<keyword evidence="2" id="KW-1185">Reference proteome</keyword>
<reference evidence="1 2" key="1">
    <citation type="journal article" date="2019" name="Sci. Rep.">
        <title>Orb-weaving spider Araneus ventricosus genome elucidates the spidroin gene catalogue.</title>
        <authorList>
            <person name="Kono N."/>
            <person name="Nakamura H."/>
            <person name="Ohtoshi R."/>
            <person name="Moran D.A.P."/>
            <person name="Shinohara A."/>
            <person name="Yoshida Y."/>
            <person name="Fujiwara M."/>
            <person name="Mori M."/>
            <person name="Tomita M."/>
            <person name="Arakawa K."/>
        </authorList>
    </citation>
    <scope>NUCLEOTIDE SEQUENCE [LARGE SCALE GENOMIC DNA]</scope>
</reference>
<comment type="caution">
    <text evidence="1">The sequence shown here is derived from an EMBL/GenBank/DDBJ whole genome shotgun (WGS) entry which is preliminary data.</text>
</comment>
<sequence length="144" mass="16642">MTLGTAIASPNLRCKPPGGLCTLDIRFDVHQAHMHSESLPGIFRLYHQDGTTPKALFPWRVVRMAIYKPLMSEYLFTFHRKFQTIQSTNDPYVPKSPSMANFRPDSPNHTPWVRALIHETDTLKYAKELLVLQPEKCYNLFLIQ</sequence>
<organism evidence="1 2">
    <name type="scientific">Araneus ventricosus</name>
    <name type="common">Orbweaver spider</name>
    <name type="synonym">Epeira ventricosa</name>
    <dbReference type="NCBI Taxonomy" id="182803"/>
    <lineage>
        <taxon>Eukaryota</taxon>
        <taxon>Metazoa</taxon>
        <taxon>Ecdysozoa</taxon>
        <taxon>Arthropoda</taxon>
        <taxon>Chelicerata</taxon>
        <taxon>Arachnida</taxon>
        <taxon>Araneae</taxon>
        <taxon>Araneomorphae</taxon>
        <taxon>Entelegynae</taxon>
        <taxon>Araneoidea</taxon>
        <taxon>Araneidae</taxon>
        <taxon>Araneus</taxon>
    </lineage>
</organism>
<evidence type="ECO:0000313" key="1">
    <source>
        <dbReference type="EMBL" id="GBN64897.1"/>
    </source>
</evidence>
<gene>
    <name evidence="1" type="ORF">AVEN_146952_1</name>
</gene>
<proteinExistence type="predicted"/>
<name>A0A4Y2QNJ9_ARAVE</name>
<dbReference type="EMBL" id="BGPR01014362">
    <property type="protein sequence ID" value="GBN64897.1"/>
    <property type="molecule type" value="Genomic_DNA"/>
</dbReference>